<dbReference type="PANTHER" id="PTHR36091">
    <property type="entry name" value="ALTERED INHERITANCE OF MITOCHONDRIA PROTEIN 9, MITOCHONDRIAL"/>
    <property type="match status" value="1"/>
</dbReference>
<organism evidence="3">
    <name type="scientific">Pyrenophora teres f. teres (strain 0-1)</name>
    <name type="common">Barley net blotch fungus</name>
    <name type="synonym">Drechslera teres f. teres</name>
    <dbReference type="NCBI Taxonomy" id="861557"/>
    <lineage>
        <taxon>Eukaryota</taxon>
        <taxon>Fungi</taxon>
        <taxon>Dikarya</taxon>
        <taxon>Ascomycota</taxon>
        <taxon>Pezizomycotina</taxon>
        <taxon>Dothideomycetes</taxon>
        <taxon>Pleosporomycetidae</taxon>
        <taxon>Pleosporales</taxon>
        <taxon>Pleosporineae</taxon>
        <taxon>Pleosporaceae</taxon>
        <taxon>Pyrenophora</taxon>
    </lineage>
</organism>
<evidence type="ECO:0000256" key="1">
    <source>
        <dbReference type="SAM" id="MobiDB-lite"/>
    </source>
</evidence>
<reference evidence="2 3" key="1">
    <citation type="journal article" date="2010" name="Genome Biol.">
        <title>A first genome assembly of the barley fungal pathogen Pyrenophora teres f. teres.</title>
        <authorList>
            <person name="Ellwood S.R."/>
            <person name="Liu Z."/>
            <person name="Syme R.A."/>
            <person name="Lai Z."/>
            <person name="Hane J.K."/>
            <person name="Keiper F."/>
            <person name="Moffat C.S."/>
            <person name="Oliver R.P."/>
            <person name="Friesen T.L."/>
        </authorList>
    </citation>
    <scope>NUCLEOTIDE SEQUENCE [LARGE SCALE GENOMIC DNA]</scope>
    <source>
        <strain evidence="2 3">0-1</strain>
    </source>
</reference>
<protein>
    <submittedName>
        <fullName evidence="2">Uncharacterized protein</fullName>
    </submittedName>
</protein>
<sequence>MKPLVQHTQLKELRLLRMQDSMQSLVWETIFRNTSENGMRVVDLQMAAAPLVRSKHWHTAEDVVGLTVPKADSKEKEYKGIEGKGLLHYCFGTGEYLDDFCMRKARIAAGLDETIPLPLWALKLDGFVVDYLPFEHELSRIVLLTCGSNCIDSGLRAPKTPRTPLNKWSKIVNNAASHCLIQWPNWTGVFDGQGDQRGTDGDVVSQEIGLSTPAADMPFSPVRLTKESLQMKELDDALDAAKARDEDTKSLMGLGASLKMSHSTSVASTRGSDLHGSDLPTPVGEQADRSSPKLSELDESSACGASLILINSATTVQSVISNDSSFDEVTSMDFDGVTDDVGTQASSSKPTAGGFKHKALGARSCVSVTKVPEGNFSKVFLLTMDDGRGLIAKLPNPNAGRPYFTTASEMATMDYVRNVLGIPAPEVYGYSTSTDNPVKAEYILMERSKGIELGKLWDGMRGQEKHEILKALVDYEVTLSSADWPMYGSLYYTEDLSSTIPNQILGCISSADNTKSFAVGPTTGRAFFDDGKDSIETSQGPWSTIDTYIRSCAIRELACIEKFSSYPGQQGLFNGPNQYCPTKGLKISVLQDYLKVATKILPKDSKLFKPSLWHRDLHANNIFVDPSNPTKIVNIIDWQAVNISPLFRQARHPPLIEFEGPLPAGLKPIKLPDGYDDMTEEQKKEARALQIAQSLYKLYDIHMMFRCPDIIEALRFQDTLPGEITALAGTIFSDGEPILQGKLIQLQDKWDTIIGSSIPCPLSFTPEDRAEQRELEERWNKSVELMRDVLSEIGEHQPWNGWVNHKNYSIYKERLSRCREEFLDRMAKTVEERSQWARAWPFQDT</sequence>
<dbReference type="Gene3D" id="3.90.1200.10">
    <property type="match status" value="1"/>
</dbReference>
<dbReference type="HOGENOM" id="CLU_337113_0_0_1"/>
<accession>E3RRI5</accession>
<gene>
    <name evidence="2" type="ORF">PTT_11423</name>
</gene>
<dbReference type="OrthoDB" id="3686395at2759"/>
<proteinExistence type="predicted"/>
<evidence type="ECO:0000313" key="2">
    <source>
        <dbReference type="EMBL" id="EFQ91665.1"/>
    </source>
</evidence>
<dbReference type="InterPro" id="IPR011009">
    <property type="entry name" value="Kinase-like_dom_sf"/>
</dbReference>
<evidence type="ECO:0000313" key="3">
    <source>
        <dbReference type="Proteomes" id="UP000001067"/>
    </source>
</evidence>
<feature type="compositionally biased region" description="Polar residues" evidence="1">
    <location>
        <begin position="262"/>
        <end position="271"/>
    </location>
</feature>
<dbReference type="SUPFAM" id="SSF56112">
    <property type="entry name" value="Protein kinase-like (PK-like)"/>
    <property type="match status" value="1"/>
</dbReference>
<feature type="region of interest" description="Disordered" evidence="1">
    <location>
        <begin position="262"/>
        <end position="296"/>
    </location>
</feature>
<dbReference type="KEGG" id="pte:PTT_11423"/>
<dbReference type="Proteomes" id="UP000001067">
    <property type="component" value="Unassembled WGS sequence"/>
</dbReference>
<dbReference type="InterPro" id="IPR051035">
    <property type="entry name" value="Mito_inheritance_9"/>
</dbReference>
<keyword evidence="3" id="KW-1185">Reference proteome</keyword>
<dbReference type="eggNOG" id="ENOG502S9KK">
    <property type="taxonomic scope" value="Eukaryota"/>
</dbReference>
<dbReference type="PANTHER" id="PTHR36091:SF2">
    <property type="entry name" value="AMINOGLYCOSIDE PHOSPHOTRANSFERASE DOMAIN-CONTAINING PROTEIN"/>
    <property type="match status" value="1"/>
</dbReference>
<name>E3RRI5_PYRTT</name>
<dbReference type="GO" id="GO:0005739">
    <property type="term" value="C:mitochondrion"/>
    <property type="evidence" value="ECO:0007669"/>
    <property type="project" value="TreeGrafter"/>
</dbReference>
<dbReference type="AlphaFoldDB" id="E3RRI5"/>
<dbReference type="EMBL" id="GL534658">
    <property type="protein sequence ID" value="EFQ91665.1"/>
    <property type="molecule type" value="Genomic_DNA"/>
</dbReference>